<comment type="caution">
    <text evidence="2">The sequence shown here is derived from an EMBL/GenBank/DDBJ whole genome shotgun (WGS) entry which is preliminary data.</text>
</comment>
<feature type="transmembrane region" description="Helical" evidence="1">
    <location>
        <begin position="72"/>
        <end position="91"/>
    </location>
</feature>
<dbReference type="Pfam" id="PF13789">
    <property type="entry name" value="DUF4181"/>
    <property type="match status" value="1"/>
</dbReference>
<evidence type="ECO:0000313" key="2">
    <source>
        <dbReference type="EMBL" id="MFC7321662.1"/>
    </source>
</evidence>
<dbReference type="RefSeq" id="WP_289216623.1">
    <property type="nucleotide sequence ID" value="NZ_JAPVRC010000007.1"/>
</dbReference>
<feature type="transmembrane region" description="Helical" evidence="1">
    <location>
        <begin position="43"/>
        <end position="60"/>
    </location>
</feature>
<dbReference type="Proteomes" id="UP001596494">
    <property type="component" value="Unassembled WGS sequence"/>
</dbReference>
<feature type="transmembrane region" description="Helical" evidence="1">
    <location>
        <begin position="97"/>
        <end position="118"/>
    </location>
</feature>
<sequence length="121" mass="13997">MGVAAFIIGLLILIFVTEKVTPRILGFEKKKISGTPAQNIDRWGRVIIFLTFISTQWFVITSNSFILFKLHSMAYLSLLLGFQAVLEFIYIKESKQYINTTFILIMVLILVYNMDYFISQD</sequence>
<keyword evidence="1" id="KW-0472">Membrane</keyword>
<keyword evidence="1" id="KW-1133">Transmembrane helix</keyword>
<protein>
    <submittedName>
        <fullName evidence="2">DUF4181 domain-containing protein</fullName>
    </submittedName>
</protein>
<accession>A0ABW2K5S3</accession>
<dbReference type="InterPro" id="IPR025441">
    <property type="entry name" value="DUF4181"/>
</dbReference>
<organism evidence="2 3">
    <name type="scientific">Halobacillus campisalis</name>
    <dbReference type="NCBI Taxonomy" id="435909"/>
    <lineage>
        <taxon>Bacteria</taxon>
        <taxon>Bacillati</taxon>
        <taxon>Bacillota</taxon>
        <taxon>Bacilli</taxon>
        <taxon>Bacillales</taxon>
        <taxon>Bacillaceae</taxon>
        <taxon>Halobacillus</taxon>
    </lineage>
</organism>
<dbReference type="EMBL" id="JBHTBY010000011">
    <property type="protein sequence ID" value="MFC7321662.1"/>
    <property type="molecule type" value="Genomic_DNA"/>
</dbReference>
<proteinExistence type="predicted"/>
<evidence type="ECO:0000256" key="1">
    <source>
        <dbReference type="SAM" id="Phobius"/>
    </source>
</evidence>
<name>A0ABW2K5S3_9BACI</name>
<evidence type="ECO:0000313" key="3">
    <source>
        <dbReference type="Proteomes" id="UP001596494"/>
    </source>
</evidence>
<reference evidence="3" key="1">
    <citation type="journal article" date="2019" name="Int. J. Syst. Evol. Microbiol.">
        <title>The Global Catalogue of Microorganisms (GCM) 10K type strain sequencing project: providing services to taxonomists for standard genome sequencing and annotation.</title>
        <authorList>
            <consortium name="The Broad Institute Genomics Platform"/>
            <consortium name="The Broad Institute Genome Sequencing Center for Infectious Disease"/>
            <person name="Wu L."/>
            <person name="Ma J."/>
        </authorList>
    </citation>
    <scope>NUCLEOTIDE SEQUENCE [LARGE SCALE GENOMIC DNA]</scope>
    <source>
        <strain evidence="3">CCUG 73951</strain>
    </source>
</reference>
<keyword evidence="1" id="KW-0812">Transmembrane</keyword>
<gene>
    <name evidence="2" type="ORF">ACFQMN_12320</name>
</gene>
<keyword evidence="3" id="KW-1185">Reference proteome</keyword>